<evidence type="ECO:0000256" key="8">
    <source>
        <dbReference type="ARBA" id="ARBA00023065"/>
    </source>
</evidence>
<feature type="domain" description="Sodium/calcium exchanger membrane region" evidence="11">
    <location>
        <begin position="456"/>
        <end position="592"/>
    </location>
</feature>
<evidence type="ECO:0000256" key="3">
    <source>
        <dbReference type="ARBA" id="ARBA00022448"/>
    </source>
</evidence>
<feature type="transmembrane region" description="Helical" evidence="10">
    <location>
        <begin position="579"/>
        <end position="598"/>
    </location>
</feature>
<dbReference type="GO" id="GO:0000329">
    <property type="term" value="C:fungal-type vacuole membrane"/>
    <property type="evidence" value="ECO:0007669"/>
    <property type="project" value="TreeGrafter"/>
</dbReference>
<comment type="function">
    <text evidence="10">Has a role in promoting intracellular calcium ion sequestration via the exchange of calcium ions for hydrogen ions across the vacuolar membrane. Involved also in manganese ion homeostasis via its uptake into the vacuole.</text>
</comment>
<dbReference type="Gene3D" id="1.20.1420.30">
    <property type="entry name" value="NCX, central ion-binding region"/>
    <property type="match status" value="1"/>
</dbReference>
<comment type="subcellular location">
    <subcellularLocation>
        <location evidence="1">Endomembrane system</location>
        <topology evidence="1">Multi-pass membrane protein</topology>
    </subcellularLocation>
    <subcellularLocation>
        <location evidence="10">Vacuole membrane</location>
    </subcellularLocation>
</comment>
<evidence type="ECO:0000256" key="9">
    <source>
        <dbReference type="ARBA" id="ARBA00023136"/>
    </source>
</evidence>
<dbReference type="InterPro" id="IPR004798">
    <property type="entry name" value="CAX-like"/>
</dbReference>
<dbReference type="GO" id="GO:0012505">
    <property type="term" value="C:endomembrane system"/>
    <property type="evidence" value="ECO:0007669"/>
    <property type="project" value="UniProtKB-SubCell"/>
</dbReference>
<keyword evidence="6 10" id="KW-0106">Calcium</keyword>
<dbReference type="EMBL" id="KZ613470">
    <property type="protein sequence ID" value="PMD25356.1"/>
    <property type="molecule type" value="Genomic_DNA"/>
</dbReference>
<comment type="similarity">
    <text evidence="2 10">Belongs to the Ca(2+):cation antiporter (CaCA) (TC 2.A.19) family.</text>
</comment>
<keyword evidence="5 10" id="KW-0812">Transmembrane</keyword>
<evidence type="ECO:0000256" key="6">
    <source>
        <dbReference type="ARBA" id="ARBA00022837"/>
    </source>
</evidence>
<feature type="transmembrane region" description="Helical" evidence="10">
    <location>
        <begin position="555"/>
        <end position="572"/>
    </location>
</feature>
<keyword evidence="13" id="KW-1185">Reference proteome</keyword>
<dbReference type="GO" id="GO:0006874">
    <property type="term" value="P:intracellular calcium ion homeostasis"/>
    <property type="evidence" value="ECO:0007669"/>
    <property type="project" value="TreeGrafter"/>
</dbReference>
<keyword evidence="10" id="KW-0050">Antiport</keyword>
<dbReference type="InterPro" id="IPR044880">
    <property type="entry name" value="NCX_ion-bd_dom_sf"/>
</dbReference>
<protein>
    <recommendedName>
        <fullName evidence="10">Vacuolar calcium ion transporter</fullName>
    </recommendedName>
</protein>
<evidence type="ECO:0000259" key="11">
    <source>
        <dbReference type="Pfam" id="PF01699"/>
    </source>
</evidence>
<name>A0A2J6QGG4_9HELO</name>
<evidence type="ECO:0000256" key="5">
    <source>
        <dbReference type="ARBA" id="ARBA00022692"/>
    </source>
</evidence>
<feature type="domain" description="Sodium/calcium exchanger membrane region" evidence="11">
    <location>
        <begin position="265"/>
        <end position="419"/>
    </location>
</feature>
<dbReference type="PANTHER" id="PTHR31503">
    <property type="entry name" value="VACUOLAR CALCIUM ION TRANSPORTER"/>
    <property type="match status" value="1"/>
</dbReference>
<feature type="transmembrane region" description="Helical" evidence="10">
    <location>
        <begin position="295"/>
        <end position="318"/>
    </location>
</feature>
<keyword evidence="7 10" id="KW-1133">Transmembrane helix</keyword>
<dbReference type="Proteomes" id="UP000235672">
    <property type="component" value="Unassembled WGS sequence"/>
</dbReference>
<evidence type="ECO:0000313" key="12">
    <source>
        <dbReference type="EMBL" id="PMD25356.1"/>
    </source>
</evidence>
<sequence>MNLLPAIGITTIITSDIWDIEDAIKPESPSFDSDIMSSKGGESWNFRVLVGGLISVETVAGPKISTISSSILTFINLWNISDFPGLLIISQGGFENFCTCLTTKLALCFSTMHKVPAGGIDGGAQLCSFLRTLKPPVTQYVYHLLWLLAKLHPDSRFRMSDLVRIDIPPIPPPTLENGRRVAFSPMTEIPSSPQSSSNNEAGPSPRCNAFHRGIKFTKAIRIRPFHILSICWRTASPASKCVNLLWPLVPVAIALQYTRDGVHLPVFILSYLAMAPCANLIGFASHETTRKLPKVLGHIFEIILASTPELILLLVLLYKKQYVVIQAAVLGSLLATLLLCLGACFFFGGLIYAEQSFNSAVSELGSDLLLTAAMGLMIPGAFNATHQEQTAASGHVLIISRVTSIFLMVAYCLYIYFQMRSHHKLYEAMLEHEEEVVSSQSPVHQEPKLCLAECLISLVIALTLVTMLAINLVEGIPYIVTERGVSESFLGLILVPIVEKAAEHITTVEDACNDHMTGAMFHCLGSTIQTALFNTPLVVLVGWASGIPLDLEFELFNMIVLVLSILVVGSFTRDLKSNWLEGSLCLIIYMLIGLGSYFD</sequence>
<gene>
    <name evidence="12" type="ORF">NA56DRAFT_699281</name>
</gene>
<dbReference type="Pfam" id="PF01699">
    <property type="entry name" value="Na_Ca_ex"/>
    <property type="match status" value="2"/>
</dbReference>
<dbReference type="InterPro" id="IPR004837">
    <property type="entry name" value="NaCa_Exmemb"/>
</dbReference>
<dbReference type="AlphaFoldDB" id="A0A2J6QGG4"/>
<feature type="transmembrane region" description="Helical" evidence="10">
    <location>
        <begin position="324"/>
        <end position="352"/>
    </location>
</feature>
<evidence type="ECO:0000313" key="13">
    <source>
        <dbReference type="Proteomes" id="UP000235672"/>
    </source>
</evidence>
<dbReference type="STRING" id="1745343.A0A2J6QGG4"/>
<evidence type="ECO:0000256" key="4">
    <source>
        <dbReference type="ARBA" id="ARBA00022568"/>
    </source>
</evidence>
<dbReference type="GO" id="GO:0015369">
    <property type="term" value="F:calcium:proton antiporter activity"/>
    <property type="evidence" value="ECO:0007669"/>
    <property type="project" value="UniProtKB-UniRule"/>
</dbReference>
<feature type="transmembrane region" description="Helical" evidence="10">
    <location>
        <begin position="449"/>
        <end position="470"/>
    </location>
</feature>
<evidence type="ECO:0000256" key="1">
    <source>
        <dbReference type="ARBA" id="ARBA00004127"/>
    </source>
</evidence>
<evidence type="ECO:0000256" key="2">
    <source>
        <dbReference type="ARBA" id="ARBA00008170"/>
    </source>
</evidence>
<keyword evidence="3 10" id="KW-0813">Transport</keyword>
<keyword evidence="9 10" id="KW-0472">Membrane</keyword>
<feature type="transmembrane region" description="Helical" evidence="10">
    <location>
        <begin position="364"/>
        <end position="382"/>
    </location>
</feature>
<feature type="transmembrane region" description="Helical" evidence="10">
    <location>
        <begin position="262"/>
        <end position="283"/>
    </location>
</feature>
<reference evidence="12 13" key="1">
    <citation type="submission" date="2016-05" db="EMBL/GenBank/DDBJ databases">
        <title>A degradative enzymes factory behind the ericoid mycorrhizal symbiosis.</title>
        <authorList>
            <consortium name="DOE Joint Genome Institute"/>
            <person name="Martino E."/>
            <person name="Morin E."/>
            <person name="Grelet G."/>
            <person name="Kuo A."/>
            <person name="Kohler A."/>
            <person name="Daghino S."/>
            <person name="Barry K."/>
            <person name="Choi C."/>
            <person name="Cichocki N."/>
            <person name="Clum A."/>
            <person name="Copeland A."/>
            <person name="Hainaut M."/>
            <person name="Haridas S."/>
            <person name="Labutti K."/>
            <person name="Lindquist E."/>
            <person name="Lipzen A."/>
            <person name="Khouja H.-R."/>
            <person name="Murat C."/>
            <person name="Ohm R."/>
            <person name="Olson A."/>
            <person name="Spatafora J."/>
            <person name="Veneault-Fourrey C."/>
            <person name="Henrissat B."/>
            <person name="Grigoriev I."/>
            <person name="Martin F."/>
            <person name="Perotto S."/>
        </authorList>
    </citation>
    <scope>NUCLEOTIDE SEQUENCE [LARGE SCALE GENOMIC DNA]</scope>
    <source>
        <strain evidence="12 13">UAMH 7357</strain>
    </source>
</reference>
<dbReference type="NCBIfam" id="TIGR00378">
    <property type="entry name" value="cax"/>
    <property type="match status" value="1"/>
</dbReference>
<dbReference type="PANTHER" id="PTHR31503:SF14">
    <property type="entry name" value="VACUOLAR CALCIUM ION TRANSPORTER"/>
    <property type="match status" value="1"/>
</dbReference>
<dbReference type="OrthoDB" id="1699231at2759"/>
<keyword evidence="4 10" id="KW-0109">Calcium transport</keyword>
<organism evidence="12 13">
    <name type="scientific">Hyaloscypha hepaticicola</name>
    <dbReference type="NCBI Taxonomy" id="2082293"/>
    <lineage>
        <taxon>Eukaryota</taxon>
        <taxon>Fungi</taxon>
        <taxon>Dikarya</taxon>
        <taxon>Ascomycota</taxon>
        <taxon>Pezizomycotina</taxon>
        <taxon>Leotiomycetes</taxon>
        <taxon>Helotiales</taxon>
        <taxon>Hyaloscyphaceae</taxon>
        <taxon>Hyaloscypha</taxon>
    </lineage>
</organism>
<dbReference type="InterPro" id="IPR004713">
    <property type="entry name" value="CaH_exchang"/>
</dbReference>
<feature type="transmembrane region" description="Helical" evidence="10">
    <location>
        <begin position="394"/>
        <end position="417"/>
    </location>
</feature>
<comment type="caution">
    <text evidence="10">Lacks conserved residue(s) required for the propagation of feature annotation.</text>
</comment>
<keyword evidence="8 10" id="KW-0406">Ion transport</keyword>
<keyword evidence="10" id="KW-0926">Vacuole</keyword>
<proteinExistence type="inferred from homology"/>
<evidence type="ECO:0000256" key="7">
    <source>
        <dbReference type="ARBA" id="ARBA00022989"/>
    </source>
</evidence>
<evidence type="ECO:0000256" key="10">
    <source>
        <dbReference type="RuleBase" id="RU365028"/>
    </source>
</evidence>
<accession>A0A2J6QGG4</accession>